<evidence type="ECO:0000256" key="1">
    <source>
        <dbReference type="SAM" id="Phobius"/>
    </source>
</evidence>
<feature type="transmembrane region" description="Helical" evidence="1">
    <location>
        <begin position="89"/>
        <end position="109"/>
    </location>
</feature>
<keyword evidence="1" id="KW-0812">Transmembrane</keyword>
<evidence type="ECO:0000313" key="2">
    <source>
        <dbReference type="EMBL" id="KYO65537.1"/>
    </source>
</evidence>
<dbReference type="Pfam" id="PF04143">
    <property type="entry name" value="Sulf_transp"/>
    <property type="match status" value="1"/>
</dbReference>
<keyword evidence="1" id="KW-1133">Transmembrane helix</keyword>
<feature type="transmembrane region" description="Helical" evidence="1">
    <location>
        <begin position="328"/>
        <end position="349"/>
    </location>
</feature>
<dbReference type="InterPro" id="IPR007272">
    <property type="entry name" value="Sulf_transp_TsuA/YedE"/>
</dbReference>
<comment type="caution">
    <text evidence="2">The sequence shown here is derived from an EMBL/GenBank/DDBJ whole genome shotgun (WGS) entry which is preliminary data.</text>
</comment>
<feature type="transmembrane region" description="Helical" evidence="1">
    <location>
        <begin position="296"/>
        <end position="316"/>
    </location>
</feature>
<reference evidence="2 3" key="1">
    <citation type="submission" date="2015-12" db="EMBL/GenBank/DDBJ databases">
        <title>Draft genome of Thermovenabulum gondwanense isolated from a red thermophilic microbial mat colonisisng an outflow channel of a bore well.</title>
        <authorList>
            <person name="Patel B.K."/>
        </authorList>
    </citation>
    <scope>NUCLEOTIDE SEQUENCE [LARGE SCALE GENOMIC DNA]</scope>
    <source>
        <strain evidence="2 3">R270</strain>
    </source>
</reference>
<protein>
    <submittedName>
        <fullName evidence="2">Uncharacterized protein</fullName>
    </submittedName>
</protein>
<dbReference type="EMBL" id="LOHZ01000033">
    <property type="protein sequence ID" value="KYO65537.1"/>
    <property type="molecule type" value="Genomic_DNA"/>
</dbReference>
<proteinExistence type="predicted"/>
<keyword evidence="3" id="KW-1185">Reference proteome</keyword>
<dbReference type="AlphaFoldDB" id="A0A162MF96"/>
<evidence type="ECO:0000313" key="3">
    <source>
        <dbReference type="Proteomes" id="UP000075737"/>
    </source>
</evidence>
<feature type="transmembrane region" description="Helical" evidence="1">
    <location>
        <begin position="121"/>
        <end position="138"/>
    </location>
</feature>
<keyword evidence="1" id="KW-0472">Membrane</keyword>
<gene>
    <name evidence="2" type="ORF">ATZ99_15730</name>
</gene>
<feature type="transmembrane region" description="Helical" evidence="1">
    <location>
        <begin position="265"/>
        <end position="284"/>
    </location>
</feature>
<name>A0A162MF96_9FIRM</name>
<dbReference type="STRING" id="520767.ATZ99_15730"/>
<dbReference type="InterPro" id="IPR026366">
    <property type="entry name" value="Seleno_YedE"/>
</dbReference>
<organism evidence="2 3">
    <name type="scientific">Thermovenabulum gondwanense</name>
    <dbReference type="NCBI Taxonomy" id="520767"/>
    <lineage>
        <taxon>Bacteria</taxon>
        <taxon>Bacillati</taxon>
        <taxon>Bacillota</taxon>
        <taxon>Clostridia</taxon>
        <taxon>Thermosediminibacterales</taxon>
        <taxon>Thermosediminibacteraceae</taxon>
        <taxon>Thermovenabulum</taxon>
    </lineage>
</organism>
<feature type="transmembrane region" description="Helical" evidence="1">
    <location>
        <begin position="60"/>
        <end position="77"/>
    </location>
</feature>
<dbReference type="RefSeq" id="WP_068748691.1">
    <property type="nucleotide sequence ID" value="NZ_LOHZ01000033.1"/>
</dbReference>
<accession>A0A162MF96</accession>
<sequence length="364" mass="38439">MDQKKLVVLSGIVIGAIAVILTKLGNPANMGMCVACFIRDIAGGLGLHRAEVVQYLRPEVPGFILGSFLISLAYGEFNARGGSATLTRFIIGFFVMVGALVFLGCPLRMVLRLSAGDLNAFFAFLGFASGIYYGLIFIKKGFSLGRSYRLSKGNGYIMPIIAVVLLILVLVAPSFIFFSAKGPGSMRAPFIISLAAGLIVGALAQRSRLCMAGGIRDIFLLKDFHLFSGFVGIFVAGLILNIAFGKFKLGFAQQPIAHTMELWNFLGMFLAGFGSILLGGCPLRQCILSGEGDTDAGAAFLGMLVGAAFSHNFGISASVQGVGTNGKIAVITGILLLTAIALLNIPAVMNVRKEGESSWQAKSM</sequence>
<dbReference type="OrthoDB" id="3190590at2"/>
<dbReference type="NCBIfam" id="TIGR04112">
    <property type="entry name" value="seleno_YedE"/>
    <property type="match status" value="1"/>
</dbReference>
<feature type="transmembrane region" description="Helical" evidence="1">
    <location>
        <begin position="186"/>
        <end position="204"/>
    </location>
</feature>
<dbReference type="Proteomes" id="UP000075737">
    <property type="component" value="Unassembled WGS sequence"/>
</dbReference>
<feature type="transmembrane region" description="Helical" evidence="1">
    <location>
        <begin position="224"/>
        <end position="245"/>
    </location>
</feature>
<dbReference type="PATRIC" id="fig|520767.4.peg.1682"/>
<feature type="transmembrane region" description="Helical" evidence="1">
    <location>
        <begin position="159"/>
        <end position="180"/>
    </location>
</feature>